<dbReference type="PATRIC" id="fig|1278073.3.peg.453"/>
<evidence type="ECO:0000313" key="3">
    <source>
        <dbReference type="EMBL" id="AGC41787.1"/>
    </source>
</evidence>
<name>L7U2F8_MYXSD</name>
<feature type="compositionally biased region" description="Polar residues" evidence="1">
    <location>
        <begin position="95"/>
        <end position="104"/>
    </location>
</feature>
<dbReference type="InterPro" id="IPR049073">
    <property type="entry name" value="T6SS_VgrG3-like_C"/>
</dbReference>
<feature type="region of interest" description="Disordered" evidence="1">
    <location>
        <begin position="234"/>
        <end position="255"/>
    </location>
</feature>
<protein>
    <submittedName>
        <fullName evidence="3">LysM domain-containing protein</fullName>
    </submittedName>
</protein>
<organism evidence="3 4">
    <name type="scientific">Myxococcus stipitatus (strain DSM 14675 / JCM 12634 / Mx s8)</name>
    <dbReference type="NCBI Taxonomy" id="1278073"/>
    <lineage>
        <taxon>Bacteria</taxon>
        <taxon>Pseudomonadati</taxon>
        <taxon>Myxococcota</taxon>
        <taxon>Myxococcia</taxon>
        <taxon>Myxococcales</taxon>
        <taxon>Cystobacterineae</taxon>
        <taxon>Myxococcaceae</taxon>
        <taxon>Myxococcus</taxon>
    </lineage>
</organism>
<feature type="compositionally biased region" description="Basic and acidic residues" evidence="1">
    <location>
        <begin position="234"/>
        <end position="243"/>
    </location>
</feature>
<dbReference type="Pfam" id="PF21277">
    <property type="entry name" value="T6SS_VgrG3-like_C"/>
    <property type="match status" value="1"/>
</dbReference>
<feature type="domain" description="Type VI secretion system spike protein VgrG3-like C-terminal" evidence="2">
    <location>
        <begin position="233"/>
        <end position="425"/>
    </location>
</feature>
<feature type="compositionally biased region" description="Polar residues" evidence="1">
    <location>
        <begin position="112"/>
        <end position="133"/>
    </location>
</feature>
<accession>L7U2F8</accession>
<evidence type="ECO:0000259" key="2">
    <source>
        <dbReference type="Pfam" id="PF21277"/>
    </source>
</evidence>
<feature type="region of interest" description="Disordered" evidence="1">
    <location>
        <begin position="1"/>
        <end position="140"/>
    </location>
</feature>
<dbReference type="HOGENOM" id="CLU_616526_0_0_7"/>
<reference evidence="3 4" key="1">
    <citation type="journal article" date="2013" name="Genome Announc.">
        <title>Complete genome sequence of Myxococcus stipitatus strain DSM 14675, a fruiting myxobacterium.</title>
        <authorList>
            <person name="Huntley S."/>
            <person name="Kneip S."/>
            <person name="Treuner-Lange A."/>
            <person name="Sogaard-Andersen L."/>
        </authorList>
    </citation>
    <scope>NUCLEOTIDE SEQUENCE [LARGE SCALE GENOMIC DNA]</scope>
    <source>
        <strain evidence="4">DSM 14675 / JCM 12634 / Mx s8</strain>
    </source>
</reference>
<gene>
    <name evidence="3" type="ordered locus">MYSTI_00436</name>
</gene>
<dbReference type="STRING" id="1278073.MYSTI_00436"/>
<feature type="compositionally biased region" description="Low complexity" evidence="1">
    <location>
        <begin position="1"/>
        <end position="70"/>
    </location>
</feature>
<dbReference type="Proteomes" id="UP000011131">
    <property type="component" value="Chromosome"/>
</dbReference>
<dbReference type="KEGG" id="msd:MYSTI_00436"/>
<dbReference type="eggNOG" id="COG1388">
    <property type="taxonomic scope" value="Bacteria"/>
</dbReference>
<sequence>MGVGSTSGSSRSSSSSSRSSSSRSTSSKSSSSKSSTSNKGASSKASNTKASNTKAATSKAATTKAATTKSVSLPSNVPTPTPRPNKDTFSARALSPTSMASSSFAAGHSLGKPTTSSRTLSNTPMGVTQSFSTRVGPRDTYTSVKSKTVGVQDVKGGYTAKTRQTTPTVNSRMMSSSFMDSADFSSTPAASLSASRVTTRTIGGKSIGPAQSFTQNTNTLGTPRAFQRDYETLGGLSRKEEAKGPGTVSTGKGDHGGVSYGSYQFASNNGSAKAFVNSLKTTHPSYHANFDGLTPGTKEFSKAWKDLAALDPKGFDKAQHDYIQRTHYDVSAGEVRNNVGLNLNTRSQALRDVAWSASVQHGKKAVDSIISAALKGRDPSTVSDADLISGIYAERGRKNKAGELVHFSSSSKSVQNGITARYARESQAALDRLAREFSGVTRND</sequence>
<dbReference type="EMBL" id="CP004025">
    <property type="protein sequence ID" value="AGC41787.1"/>
    <property type="molecule type" value="Genomic_DNA"/>
</dbReference>
<evidence type="ECO:0000256" key="1">
    <source>
        <dbReference type="SAM" id="MobiDB-lite"/>
    </source>
</evidence>
<evidence type="ECO:0000313" key="4">
    <source>
        <dbReference type="Proteomes" id="UP000011131"/>
    </source>
</evidence>
<keyword evidence="4" id="KW-1185">Reference proteome</keyword>
<dbReference type="AlphaFoldDB" id="L7U2F8"/>
<proteinExistence type="predicted"/>